<protein>
    <submittedName>
        <fullName evidence="1">Uncharacterized protein</fullName>
    </submittedName>
</protein>
<evidence type="ECO:0000313" key="1">
    <source>
        <dbReference type="EMBL" id="KAG7664959.1"/>
    </source>
</evidence>
<dbReference type="AlphaFoldDB" id="A0A8J5QNT4"/>
<dbReference type="OrthoDB" id="4078936at2759"/>
<sequence length="256" mass="29678">MLITRYGLRLNNKTFIRPFSITSIIKSHKGSFRTSEDQIDTNDITTDNNPYSPTLYDDKVFVLKPNNFFKTQLPDNYRLSYSPLYESPGAKYISLLKRLTISFGVLGIYGAKLFFQSDSFDDLYGYIVMATTSLPAILVQYKTRDYVTRIFRLYDKNKPQTLENLVNNEQLIMEKLNILGGTTFNELLTISNNKSLKLSPSKYRLLKPYSTWEEIDPETKRKRKYFVVDNIGGIKMDRVWGIIEKNSGINNGRSDY</sequence>
<dbReference type="EMBL" id="JAGSYN010000056">
    <property type="protein sequence ID" value="KAG7664959.1"/>
    <property type="molecule type" value="Genomic_DNA"/>
</dbReference>
<proteinExistence type="predicted"/>
<gene>
    <name evidence="1" type="ORF">J8A68_001487</name>
</gene>
<dbReference type="GeneID" id="73468288"/>
<dbReference type="RefSeq" id="XP_049265191.1">
    <property type="nucleotide sequence ID" value="XM_049405145.1"/>
</dbReference>
<evidence type="ECO:0000313" key="2">
    <source>
        <dbReference type="Proteomes" id="UP000694255"/>
    </source>
</evidence>
<accession>A0A8J5QNT4</accession>
<reference evidence="1 2" key="1">
    <citation type="journal article" date="2021" name="DNA Res.">
        <title>Genome analysis of Candida subhashii reveals its hybrid nature and dual mitochondrial genome conformations.</title>
        <authorList>
            <person name="Mixao V."/>
            <person name="Hegedusova E."/>
            <person name="Saus E."/>
            <person name="Pryszcz L.P."/>
            <person name="Cillingova A."/>
            <person name="Nosek J."/>
            <person name="Gabaldon T."/>
        </authorList>
    </citation>
    <scope>NUCLEOTIDE SEQUENCE [LARGE SCALE GENOMIC DNA]</scope>
    <source>
        <strain evidence="1 2">CBS 10753</strain>
    </source>
</reference>
<comment type="caution">
    <text evidence="1">The sequence shown here is derived from an EMBL/GenBank/DDBJ whole genome shotgun (WGS) entry which is preliminary data.</text>
</comment>
<organism evidence="1 2">
    <name type="scientific">[Candida] subhashii</name>
    <dbReference type="NCBI Taxonomy" id="561895"/>
    <lineage>
        <taxon>Eukaryota</taxon>
        <taxon>Fungi</taxon>
        <taxon>Dikarya</taxon>
        <taxon>Ascomycota</taxon>
        <taxon>Saccharomycotina</taxon>
        <taxon>Pichiomycetes</taxon>
        <taxon>Debaryomycetaceae</taxon>
        <taxon>Spathaspora</taxon>
    </lineage>
</organism>
<keyword evidence="2" id="KW-1185">Reference proteome</keyword>
<name>A0A8J5QNT4_9ASCO</name>
<dbReference type="Proteomes" id="UP000694255">
    <property type="component" value="Unassembled WGS sequence"/>
</dbReference>